<reference evidence="2 3" key="1">
    <citation type="journal article" date="2019" name="Mol. Ecol. Resour.">
        <title>Improving Illumina assemblies with Hi-C and long reads: an example with the North African dromedary.</title>
        <authorList>
            <person name="Elbers J.P."/>
            <person name="Rogers M.F."/>
            <person name="Perelman P.L."/>
            <person name="Proskuryakova A.A."/>
            <person name="Serdyukova N.A."/>
            <person name="Johnson W.E."/>
            <person name="Horin P."/>
            <person name="Corander J."/>
            <person name="Murphy D."/>
            <person name="Burger P.A."/>
        </authorList>
    </citation>
    <scope>NUCLEOTIDE SEQUENCE [LARGE SCALE GENOMIC DNA]</scope>
    <source>
        <strain evidence="2">Drom800</strain>
        <tissue evidence="2">Blood</tissue>
    </source>
</reference>
<feature type="region of interest" description="Disordered" evidence="1">
    <location>
        <begin position="79"/>
        <end position="107"/>
    </location>
</feature>
<evidence type="ECO:0000313" key="2">
    <source>
        <dbReference type="EMBL" id="KAB1277352.1"/>
    </source>
</evidence>
<accession>A0A5N4E1U2</accession>
<comment type="caution">
    <text evidence="2">The sequence shown here is derived from an EMBL/GenBank/DDBJ whole genome shotgun (WGS) entry which is preliminary data.</text>
</comment>
<dbReference type="EMBL" id="JWIN03000006">
    <property type="protein sequence ID" value="KAB1277352.1"/>
    <property type="molecule type" value="Genomic_DNA"/>
</dbReference>
<evidence type="ECO:0000256" key="1">
    <source>
        <dbReference type="SAM" id="MobiDB-lite"/>
    </source>
</evidence>
<keyword evidence="3" id="KW-1185">Reference proteome</keyword>
<proteinExistence type="predicted"/>
<organism evidence="2 3">
    <name type="scientific">Camelus dromedarius</name>
    <name type="common">Dromedary</name>
    <name type="synonym">Arabian camel</name>
    <dbReference type="NCBI Taxonomy" id="9838"/>
    <lineage>
        <taxon>Eukaryota</taxon>
        <taxon>Metazoa</taxon>
        <taxon>Chordata</taxon>
        <taxon>Craniata</taxon>
        <taxon>Vertebrata</taxon>
        <taxon>Euteleostomi</taxon>
        <taxon>Mammalia</taxon>
        <taxon>Eutheria</taxon>
        <taxon>Laurasiatheria</taxon>
        <taxon>Artiodactyla</taxon>
        <taxon>Tylopoda</taxon>
        <taxon>Camelidae</taxon>
        <taxon>Camelus</taxon>
    </lineage>
</organism>
<protein>
    <submittedName>
        <fullName evidence="2">Uncharacterized protein</fullName>
    </submittedName>
</protein>
<sequence length="298" mass="32521">MEHDGEVRMVGRKEIQGDNMALEGHPEEGMMRISMDPGTGKSNRVALSGKGLDLRNRKTNLSGTHEHTLSAKRCDAFPMNDPREGVLHPASSTHYTPQPEAPPSSPERLFPLLNVCPQVGAEFEPHPSLQYPEGQSVVASPRWKAHAFSGGQPGVSVTRVGVASDEGLESVFEALGSGVGWGLSSTKGPRGLAAKCRAQLSGPPTWAFSFPGGGETELRARLHPAMSHTLWERPKHLIWAKRPSWLPCDSHYHREREGFQTRLPQAHSPPLPGGAQWGWSGGPRPQLPSKLLWCWGKL</sequence>
<dbReference type="AlphaFoldDB" id="A0A5N4E1U2"/>
<name>A0A5N4E1U2_CAMDR</name>
<evidence type="ECO:0000313" key="3">
    <source>
        <dbReference type="Proteomes" id="UP000299084"/>
    </source>
</evidence>
<gene>
    <name evidence="2" type="ORF">Cadr_000006156</name>
</gene>
<dbReference type="Proteomes" id="UP000299084">
    <property type="component" value="Unassembled WGS sequence"/>
</dbReference>